<gene>
    <name evidence="1" type="ORF">INT08_07850</name>
</gene>
<dbReference type="InterPro" id="IPR008323">
    <property type="entry name" value="UCP033563"/>
</dbReference>
<evidence type="ECO:0000313" key="2">
    <source>
        <dbReference type="Proteomes" id="UP000619838"/>
    </source>
</evidence>
<reference evidence="1 2" key="1">
    <citation type="journal article" date="2020" name="Microorganisms">
        <title>Simultaneous Genome Sequencing of Prosthecochloris ethylica and Desulfuromonas acetoxidans within a Syntrophic Mixture Reveals Unique Pili and Protein Interactions.</title>
        <authorList>
            <person name="Kyndt J.A."/>
            <person name="Van Beeumen J.J."/>
            <person name="Meyer T.E."/>
        </authorList>
    </citation>
    <scope>NUCLEOTIDE SEQUENCE [LARGE SCALE GENOMIC DNA]</scope>
    <source>
        <strain evidence="1 2">N3</strain>
    </source>
</reference>
<protein>
    <submittedName>
        <fullName evidence="1">DUF1015 domain-containing protein</fullName>
    </submittedName>
</protein>
<accession>A0ABR9XT23</accession>
<dbReference type="PANTHER" id="PTHR36454:SF1">
    <property type="entry name" value="DUF1015 DOMAIN-CONTAINING PROTEIN"/>
    <property type="match status" value="1"/>
</dbReference>
<organism evidence="1 2">
    <name type="scientific">Prosthecochloris ethylica</name>
    <dbReference type="NCBI Taxonomy" id="2743976"/>
    <lineage>
        <taxon>Bacteria</taxon>
        <taxon>Pseudomonadati</taxon>
        <taxon>Chlorobiota</taxon>
        <taxon>Chlorobiia</taxon>
        <taxon>Chlorobiales</taxon>
        <taxon>Chlorobiaceae</taxon>
        <taxon>Prosthecochloris</taxon>
    </lineage>
</organism>
<keyword evidence="2" id="KW-1185">Reference proteome</keyword>
<dbReference type="PANTHER" id="PTHR36454">
    <property type="entry name" value="LMO2823 PROTEIN"/>
    <property type="match status" value="1"/>
</dbReference>
<dbReference type="RefSeq" id="WP_175187057.1">
    <property type="nucleotide sequence ID" value="NZ_JABVZQ010000003.1"/>
</dbReference>
<dbReference type="EMBL" id="JADGII010000011">
    <property type="protein sequence ID" value="MBF0637079.1"/>
    <property type="molecule type" value="Genomic_DNA"/>
</dbReference>
<sequence>MPEIIPFKGLRFDPRTAGDMADILCPPYDIISPAMQEELYRRSPWNAVRLELPREPDPYGAAAERLLGWLQDGVLLQDAASALYPYYQSYTGPDGTAYTRKGFFCALRLSEFSERKVLPHERTLSGPKKDRLSLFTTTRANISSIFGLYADRERQADRVIEQAVASRDPLVDAVFDGVRNRLWSVDDPDVVERVQQVLLERQAFIADGHHRYETGLAYRKLRAADNPSHTGSEPYNFILAYLANIHDEGLIIFPLHRMVHHLRQFDPEKLMAQLEEYFFIQPFEGRGQLNDWLRNEPAGHVYGLVTQQGVYGLRLRVAPEAVCRESVSLPLCQLGVVVLHELVLKRLLGMSDEAVSSQANLVYEESDHRVFDAVEGGEVQAGFLVQPTTVQQVLDISGSGEVMPQKSTYFYPKLMTGLVMHRL</sequence>
<dbReference type="PIRSF" id="PIRSF033563">
    <property type="entry name" value="UCP033563"/>
    <property type="match status" value="1"/>
</dbReference>
<proteinExistence type="predicted"/>
<comment type="caution">
    <text evidence="1">The sequence shown here is derived from an EMBL/GenBank/DDBJ whole genome shotgun (WGS) entry which is preliminary data.</text>
</comment>
<dbReference type="Pfam" id="PF06245">
    <property type="entry name" value="DUF1015"/>
    <property type="match status" value="1"/>
</dbReference>
<evidence type="ECO:0000313" key="1">
    <source>
        <dbReference type="EMBL" id="MBF0637079.1"/>
    </source>
</evidence>
<name>A0ABR9XT23_9CHLB</name>
<dbReference type="Proteomes" id="UP000619838">
    <property type="component" value="Unassembled WGS sequence"/>
</dbReference>